<gene>
    <name evidence="1" type="ORF">GLIP_3604</name>
</gene>
<comment type="caution">
    <text evidence="1">The sequence shown here is derived from an EMBL/GenBank/DDBJ whole genome shotgun (WGS) entry which is preliminary data.</text>
</comment>
<protein>
    <submittedName>
        <fullName evidence="1">Uncharacterized protein</fullName>
    </submittedName>
</protein>
<evidence type="ECO:0000313" key="1">
    <source>
        <dbReference type="EMBL" id="GAC16215.1"/>
    </source>
</evidence>
<sequence>MDFEEIEIDGQMITVSLPVSDFRRDENCVRYQDATGGSEAIFSSAELAKQFADFLTEL</sequence>
<evidence type="ECO:0000313" key="2">
    <source>
        <dbReference type="Proteomes" id="UP000006334"/>
    </source>
</evidence>
<dbReference type="RefSeq" id="WP_008846017.1">
    <property type="nucleotide sequence ID" value="NZ_BAEN01000068.1"/>
</dbReference>
<reference evidence="1 2" key="1">
    <citation type="journal article" date="2017" name="Antonie Van Leeuwenhoek">
        <title>Rhizobium rhizosphaerae sp. nov., a novel species isolated from rice rhizosphere.</title>
        <authorList>
            <person name="Zhao J.J."/>
            <person name="Zhang J."/>
            <person name="Zhang R.J."/>
            <person name="Zhang C.W."/>
            <person name="Yin H.Q."/>
            <person name="Zhang X.X."/>
        </authorList>
    </citation>
    <scope>NUCLEOTIDE SEQUENCE [LARGE SCALE GENOMIC DNA]</scope>
    <source>
        <strain evidence="1 2">E3</strain>
    </source>
</reference>
<accession>K6YYB2</accession>
<dbReference type="EMBL" id="BAEN01000068">
    <property type="protein sequence ID" value="GAC16215.1"/>
    <property type="molecule type" value="Genomic_DNA"/>
</dbReference>
<dbReference type="AlphaFoldDB" id="K6YYB2"/>
<keyword evidence="2" id="KW-1185">Reference proteome</keyword>
<dbReference type="STRING" id="1127673.GLIP_3604"/>
<dbReference type="Proteomes" id="UP000006334">
    <property type="component" value="Unassembled WGS sequence"/>
</dbReference>
<name>K6YYB2_9ALTE</name>
<organism evidence="1 2">
    <name type="scientific">Aliiglaciecola lipolytica E3</name>
    <dbReference type="NCBI Taxonomy" id="1127673"/>
    <lineage>
        <taxon>Bacteria</taxon>
        <taxon>Pseudomonadati</taxon>
        <taxon>Pseudomonadota</taxon>
        <taxon>Gammaproteobacteria</taxon>
        <taxon>Alteromonadales</taxon>
        <taxon>Alteromonadaceae</taxon>
        <taxon>Aliiglaciecola</taxon>
    </lineage>
</organism>
<proteinExistence type="predicted"/>
<dbReference type="OrthoDB" id="6388663at2"/>